<dbReference type="CDD" id="cd16461">
    <property type="entry name" value="RING-H2_EL5-like"/>
    <property type="match status" value="1"/>
</dbReference>
<keyword evidence="6 15" id="KW-0812">Transmembrane</keyword>
<comment type="subcellular location">
    <subcellularLocation>
        <location evidence="2">Membrane</location>
        <topology evidence="2">Single-pass membrane protein</topology>
    </subcellularLocation>
</comment>
<evidence type="ECO:0000313" key="17">
    <source>
        <dbReference type="Proteomes" id="UP000504607"/>
    </source>
</evidence>
<keyword evidence="17" id="KW-1185">Reference proteome</keyword>
<evidence type="ECO:0000259" key="16">
    <source>
        <dbReference type="PROSITE" id="PS50089"/>
    </source>
</evidence>
<keyword evidence="10" id="KW-0862">Zinc</keyword>
<evidence type="ECO:0000313" key="18">
    <source>
        <dbReference type="RefSeq" id="XP_029120774.1"/>
    </source>
</evidence>
<evidence type="ECO:0000256" key="1">
    <source>
        <dbReference type="ARBA" id="ARBA00000900"/>
    </source>
</evidence>
<dbReference type="InterPro" id="IPR013083">
    <property type="entry name" value="Znf_RING/FYVE/PHD"/>
</dbReference>
<dbReference type="Proteomes" id="UP000504607">
    <property type="component" value="Chromosome 5"/>
</dbReference>
<keyword evidence="5" id="KW-0808">Transferase</keyword>
<dbReference type="PANTHER" id="PTHR45676">
    <property type="entry name" value="RING-H2 FINGER PROTEIN ATL51-RELATED"/>
    <property type="match status" value="1"/>
</dbReference>
<sequence length="169" mass="18534">MKMARPSRTLSASPSPSGPPPSEHAHGAGHSRVLYPLLLALNILLIFLFYFGIWHFFCKKDQRVGDTNAATTSSSTPSSPGPHARNGRRLDSRVLSSLPIFVYTIGGEEKMECAVCLMEFKEGENGRLLPRCNHRFHTECVDMWFQSHTSCPLCRASVESSAPDSGAAV</sequence>
<organism evidence="17 18">
    <name type="scientific">Elaeis guineensis var. tenera</name>
    <name type="common">Oil palm</name>
    <dbReference type="NCBI Taxonomy" id="51953"/>
    <lineage>
        <taxon>Eukaryota</taxon>
        <taxon>Viridiplantae</taxon>
        <taxon>Streptophyta</taxon>
        <taxon>Embryophyta</taxon>
        <taxon>Tracheophyta</taxon>
        <taxon>Spermatophyta</taxon>
        <taxon>Magnoliopsida</taxon>
        <taxon>Liliopsida</taxon>
        <taxon>Arecaceae</taxon>
        <taxon>Arecoideae</taxon>
        <taxon>Cocoseae</taxon>
        <taxon>Elaeidinae</taxon>
        <taxon>Elaeis</taxon>
    </lineage>
</organism>
<dbReference type="UniPathway" id="UPA00143"/>
<keyword evidence="9" id="KW-0833">Ubl conjugation pathway</keyword>
<dbReference type="AlphaFoldDB" id="A0A8N4EZX9"/>
<dbReference type="SMART" id="SM00184">
    <property type="entry name" value="RING"/>
    <property type="match status" value="1"/>
</dbReference>
<proteinExistence type="predicted"/>
<dbReference type="Gene3D" id="3.30.40.10">
    <property type="entry name" value="Zinc/RING finger domain, C3HC4 (zinc finger)"/>
    <property type="match status" value="1"/>
</dbReference>
<evidence type="ECO:0000256" key="8">
    <source>
        <dbReference type="ARBA" id="ARBA00022771"/>
    </source>
</evidence>
<dbReference type="GeneID" id="114914233"/>
<evidence type="ECO:0000256" key="6">
    <source>
        <dbReference type="ARBA" id="ARBA00022692"/>
    </source>
</evidence>
<dbReference type="KEGG" id="egu:114914233"/>
<keyword evidence="12 15" id="KW-0472">Membrane</keyword>
<dbReference type="RefSeq" id="XP_029120774.1">
    <property type="nucleotide sequence ID" value="XM_029264941.1"/>
</dbReference>
<feature type="region of interest" description="Disordered" evidence="14">
    <location>
        <begin position="67"/>
        <end position="88"/>
    </location>
</feature>
<feature type="region of interest" description="Disordered" evidence="14">
    <location>
        <begin position="1"/>
        <end position="26"/>
    </location>
</feature>
<dbReference type="EC" id="2.3.2.27" evidence="4"/>
<feature type="transmembrane region" description="Helical" evidence="15">
    <location>
        <begin position="33"/>
        <end position="57"/>
    </location>
</feature>
<comment type="catalytic activity">
    <reaction evidence="1">
        <text>S-ubiquitinyl-[E2 ubiquitin-conjugating enzyme]-L-cysteine + [acceptor protein]-L-lysine = [E2 ubiquitin-conjugating enzyme]-L-cysteine + N(6)-ubiquitinyl-[acceptor protein]-L-lysine.</text>
        <dbReference type="EC" id="2.3.2.27"/>
    </reaction>
</comment>
<dbReference type="InterPro" id="IPR001841">
    <property type="entry name" value="Znf_RING"/>
</dbReference>
<name>A0A8N4EZX9_ELAGV</name>
<dbReference type="OrthoDB" id="8062037at2759"/>
<evidence type="ECO:0000256" key="4">
    <source>
        <dbReference type="ARBA" id="ARBA00012483"/>
    </source>
</evidence>
<feature type="domain" description="RING-type" evidence="16">
    <location>
        <begin position="113"/>
        <end position="155"/>
    </location>
</feature>
<protein>
    <recommendedName>
        <fullName evidence="4">RING-type E3 ubiquitin transferase</fullName>
        <ecNumber evidence="4">2.3.2.27</ecNumber>
    </recommendedName>
</protein>
<reference evidence="18" key="1">
    <citation type="submission" date="2025-08" db="UniProtKB">
        <authorList>
            <consortium name="RefSeq"/>
        </authorList>
    </citation>
    <scope>IDENTIFICATION</scope>
</reference>
<evidence type="ECO:0000256" key="12">
    <source>
        <dbReference type="ARBA" id="ARBA00023136"/>
    </source>
</evidence>
<evidence type="ECO:0000256" key="9">
    <source>
        <dbReference type="ARBA" id="ARBA00022786"/>
    </source>
</evidence>
<gene>
    <name evidence="18" type="primary">LOC114914233</name>
</gene>
<evidence type="ECO:0000256" key="3">
    <source>
        <dbReference type="ARBA" id="ARBA00004906"/>
    </source>
</evidence>
<comment type="pathway">
    <text evidence="3">Protein modification; protein ubiquitination.</text>
</comment>
<accession>A0A8N4EZX9</accession>
<dbReference type="SUPFAM" id="SSF57850">
    <property type="entry name" value="RING/U-box"/>
    <property type="match status" value="1"/>
</dbReference>
<dbReference type="Pfam" id="PF13639">
    <property type="entry name" value="zf-RING_2"/>
    <property type="match status" value="1"/>
</dbReference>
<evidence type="ECO:0000256" key="11">
    <source>
        <dbReference type="ARBA" id="ARBA00022989"/>
    </source>
</evidence>
<evidence type="ECO:0000256" key="7">
    <source>
        <dbReference type="ARBA" id="ARBA00022723"/>
    </source>
</evidence>
<dbReference type="GO" id="GO:0016567">
    <property type="term" value="P:protein ubiquitination"/>
    <property type="evidence" value="ECO:0007669"/>
    <property type="project" value="UniProtKB-UniPathway"/>
</dbReference>
<keyword evidence="8 13" id="KW-0863">Zinc-finger</keyword>
<keyword evidence="7" id="KW-0479">Metal-binding</keyword>
<dbReference type="FunFam" id="3.30.40.10:FF:000187">
    <property type="entry name" value="E3 ubiquitin-protein ligase ATL6"/>
    <property type="match status" value="1"/>
</dbReference>
<dbReference type="PANTHER" id="PTHR45676:SF29">
    <property type="entry name" value="OS05G0360400 PROTEIN"/>
    <property type="match status" value="1"/>
</dbReference>
<evidence type="ECO:0000256" key="5">
    <source>
        <dbReference type="ARBA" id="ARBA00022679"/>
    </source>
</evidence>
<dbReference type="GO" id="GO:0008270">
    <property type="term" value="F:zinc ion binding"/>
    <property type="evidence" value="ECO:0007669"/>
    <property type="project" value="UniProtKB-KW"/>
</dbReference>
<evidence type="ECO:0000256" key="15">
    <source>
        <dbReference type="SAM" id="Phobius"/>
    </source>
</evidence>
<dbReference type="GO" id="GO:0061630">
    <property type="term" value="F:ubiquitin protein ligase activity"/>
    <property type="evidence" value="ECO:0007669"/>
    <property type="project" value="UniProtKB-EC"/>
</dbReference>
<evidence type="ECO:0000256" key="14">
    <source>
        <dbReference type="SAM" id="MobiDB-lite"/>
    </source>
</evidence>
<evidence type="ECO:0000256" key="13">
    <source>
        <dbReference type="PROSITE-ProRule" id="PRU00175"/>
    </source>
</evidence>
<keyword evidence="11 15" id="KW-1133">Transmembrane helix</keyword>
<feature type="compositionally biased region" description="Low complexity" evidence="14">
    <location>
        <begin position="71"/>
        <end position="82"/>
    </location>
</feature>
<dbReference type="PROSITE" id="PS50089">
    <property type="entry name" value="ZF_RING_2"/>
    <property type="match status" value="1"/>
</dbReference>
<evidence type="ECO:0000256" key="10">
    <source>
        <dbReference type="ARBA" id="ARBA00022833"/>
    </source>
</evidence>
<evidence type="ECO:0000256" key="2">
    <source>
        <dbReference type="ARBA" id="ARBA00004167"/>
    </source>
</evidence>
<dbReference type="GO" id="GO:0016020">
    <property type="term" value="C:membrane"/>
    <property type="evidence" value="ECO:0007669"/>
    <property type="project" value="UniProtKB-SubCell"/>
</dbReference>